<dbReference type="PANTHER" id="PTHR48106:SF2">
    <property type="entry name" value="ZN2+-BINDING DEHYDROGENASE"/>
    <property type="match status" value="1"/>
</dbReference>
<proteinExistence type="predicted"/>
<dbReference type="Pfam" id="PF08240">
    <property type="entry name" value="ADH_N"/>
    <property type="match status" value="1"/>
</dbReference>
<dbReference type="SUPFAM" id="SSF51735">
    <property type="entry name" value="NAD(P)-binding Rossmann-fold domains"/>
    <property type="match status" value="1"/>
</dbReference>
<dbReference type="OrthoDB" id="3175656at2"/>
<accession>A0A1X0AS06</accession>
<sequence length="323" mass="33838">MRTMLATQFNGYEGLEQVDAPKPRVAADRVVVRVTAAGVTPLEHTIVEGAFPRAKSPLVLGNEGAGIIDDAGTSGLAVGSRVAFTGAYGVAENGSWEEYVAVRSDDILPVPEGIDDVVAASLPVAYLTAMITLTQAGFAAGKTVFAPAIGGSVGNATYQLARALGAATVISTAGSAEKARRAAERGYDNVIDLSGEGIGDGVRRITGGTGVDVVIESLGGAFTEQALGALALDGTHVTLGYTVGRQARIDVTDIIWKRARMFGFMLAAQSPTTKLQAWNQVMELIAHGTVVPLVERTYPLERAAEALRYLHEERPFGKIVLEV</sequence>
<dbReference type="SMART" id="SM00829">
    <property type="entry name" value="PKS_ER"/>
    <property type="match status" value="1"/>
</dbReference>
<evidence type="ECO:0000313" key="4">
    <source>
        <dbReference type="EMBL" id="ORA32809.1"/>
    </source>
</evidence>
<dbReference type="GO" id="GO:0016651">
    <property type="term" value="F:oxidoreductase activity, acting on NAD(P)H"/>
    <property type="evidence" value="ECO:0007669"/>
    <property type="project" value="TreeGrafter"/>
</dbReference>
<reference evidence="4 5" key="1">
    <citation type="submission" date="2017-02" db="EMBL/GenBank/DDBJ databases">
        <title>The new phylogeny of genus Mycobacterium.</title>
        <authorList>
            <person name="Tortoli E."/>
            <person name="Trovato A."/>
            <person name="Cirillo D.M."/>
        </authorList>
    </citation>
    <scope>NUCLEOTIDE SEQUENCE [LARGE SCALE GENOMIC DNA]</scope>
    <source>
        <strain evidence="4 5">RW6</strain>
    </source>
</reference>
<dbReference type="InterPro" id="IPR011032">
    <property type="entry name" value="GroES-like_sf"/>
</dbReference>
<dbReference type="EMBL" id="MVHF01000023">
    <property type="protein sequence ID" value="ORA32809.1"/>
    <property type="molecule type" value="Genomic_DNA"/>
</dbReference>
<dbReference type="Proteomes" id="UP000192448">
    <property type="component" value="Unassembled WGS sequence"/>
</dbReference>
<dbReference type="SUPFAM" id="SSF50129">
    <property type="entry name" value="GroES-like"/>
    <property type="match status" value="1"/>
</dbReference>
<keyword evidence="1" id="KW-0521">NADP</keyword>
<keyword evidence="5" id="KW-1185">Reference proteome</keyword>
<dbReference type="InterPro" id="IPR020843">
    <property type="entry name" value="ER"/>
</dbReference>
<keyword evidence="2" id="KW-0560">Oxidoreductase</keyword>
<evidence type="ECO:0000256" key="2">
    <source>
        <dbReference type="ARBA" id="ARBA00023002"/>
    </source>
</evidence>
<dbReference type="InterPro" id="IPR036291">
    <property type="entry name" value="NAD(P)-bd_dom_sf"/>
</dbReference>
<dbReference type="AlphaFoldDB" id="A0A1X0AS06"/>
<dbReference type="PANTHER" id="PTHR48106">
    <property type="entry name" value="QUINONE OXIDOREDUCTASE PIG3-RELATED"/>
    <property type="match status" value="1"/>
</dbReference>
<gene>
    <name evidence="4" type="ORF">BST13_21080</name>
</gene>
<evidence type="ECO:0000313" key="5">
    <source>
        <dbReference type="Proteomes" id="UP000192448"/>
    </source>
</evidence>
<name>A0A1X0AS06_9MYCO</name>
<evidence type="ECO:0000259" key="3">
    <source>
        <dbReference type="SMART" id="SM00829"/>
    </source>
</evidence>
<dbReference type="InterPro" id="IPR013154">
    <property type="entry name" value="ADH-like_N"/>
</dbReference>
<evidence type="ECO:0000256" key="1">
    <source>
        <dbReference type="ARBA" id="ARBA00022857"/>
    </source>
</evidence>
<dbReference type="Pfam" id="PF00107">
    <property type="entry name" value="ADH_zinc_N"/>
    <property type="match status" value="1"/>
</dbReference>
<comment type="caution">
    <text evidence="4">The sequence shown here is derived from an EMBL/GenBank/DDBJ whole genome shotgun (WGS) entry which is preliminary data.</text>
</comment>
<dbReference type="STRING" id="1927124.BST13_21080"/>
<dbReference type="Gene3D" id="3.90.180.10">
    <property type="entry name" value="Medium-chain alcohol dehydrogenases, catalytic domain"/>
    <property type="match status" value="1"/>
</dbReference>
<protein>
    <submittedName>
        <fullName evidence="4">Quinone oxidoreductase</fullName>
    </submittedName>
</protein>
<organism evidence="4 5">
    <name type="scientific">Mycobacterium aquaticum</name>
    <dbReference type="NCBI Taxonomy" id="1927124"/>
    <lineage>
        <taxon>Bacteria</taxon>
        <taxon>Bacillati</taxon>
        <taxon>Actinomycetota</taxon>
        <taxon>Actinomycetes</taxon>
        <taxon>Mycobacteriales</taxon>
        <taxon>Mycobacteriaceae</taxon>
        <taxon>Mycobacterium</taxon>
    </lineage>
</organism>
<dbReference type="InterPro" id="IPR013149">
    <property type="entry name" value="ADH-like_C"/>
</dbReference>
<dbReference type="Gene3D" id="3.40.50.720">
    <property type="entry name" value="NAD(P)-binding Rossmann-like Domain"/>
    <property type="match status" value="1"/>
</dbReference>
<feature type="domain" description="Enoyl reductase (ER)" evidence="3">
    <location>
        <begin position="14"/>
        <end position="321"/>
    </location>
</feature>
<dbReference type="GO" id="GO:0070402">
    <property type="term" value="F:NADPH binding"/>
    <property type="evidence" value="ECO:0007669"/>
    <property type="project" value="TreeGrafter"/>
</dbReference>